<name>A0A8T1TTB6_9STRA</name>
<sequence length="99" mass="10499">DEVPLGDELGNDERARPEAVVPIGEARQRPTLVQRAEGREESMALLTGMASVPGPGEQSGPRSWSDTPERAGQCVRTTPESVGPRRTSTAGTGGPTRYL</sequence>
<proteinExistence type="predicted"/>
<comment type="caution">
    <text evidence="2">The sequence shown here is derived from an EMBL/GenBank/DDBJ whole genome shotgun (WGS) entry which is preliminary data.</text>
</comment>
<evidence type="ECO:0000313" key="2">
    <source>
        <dbReference type="EMBL" id="KAG6948256.1"/>
    </source>
</evidence>
<evidence type="ECO:0000256" key="1">
    <source>
        <dbReference type="SAM" id="MobiDB-lite"/>
    </source>
</evidence>
<dbReference type="OrthoDB" id="10476972at2759"/>
<feature type="compositionally biased region" description="Polar residues" evidence="1">
    <location>
        <begin position="75"/>
        <end position="90"/>
    </location>
</feature>
<reference evidence="2" key="1">
    <citation type="submission" date="2021-01" db="EMBL/GenBank/DDBJ databases">
        <title>Phytophthora aleatoria, a newly-described species from Pinus radiata is distinct from Phytophthora cactorum isolates based on comparative genomics.</title>
        <authorList>
            <person name="Mcdougal R."/>
            <person name="Panda P."/>
            <person name="Williams N."/>
            <person name="Studholme D.J."/>
        </authorList>
    </citation>
    <scope>NUCLEOTIDE SEQUENCE</scope>
    <source>
        <strain evidence="2">NZFS 3830</strain>
    </source>
</reference>
<dbReference type="AlphaFoldDB" id="A0A8T1TTB6"/>
<accession>A0A8T1TTB6</accession>
<evidence type="ECO:0000313" key="3">
    <source>
        <dbReference type="Proteomes" id="UP000688947"/>
    </source>
</evidence>
<feature type="region of interest" description="Disordered" evidence="1">
    <location>
        <begin position="1"/>
        <end position="99"/>
    </location>
</feature>
<organism evidence="2 3">
    <name type="scientific">Phytophthora cactorum</name>
    <dbReference type="NCBI Taxonomy" id="29920"/>
    <lineage>
        <taxon>Eukaryota</taxon>
        <taxon>Sar</taxon>
        <taxon>Stramenopiles</taxon>
        <taxon>Oomycota</taxon>
        <taxon>Peronosporomycetes</taxon>
        <taxon>Peronosporales</taxon>
        <taxon>Peronosporaceae</taxon>
        <taxon>Phytophthora</taxon>
    </lineage>
</organism>
<protein>
    <submittedName>
        <fullName evidence="2">Uncharacterized protein</fullName>
    </submittedName>
</protein>
<dbReference type="Proteomes" id="UP000688947">
    <property type="component" value="Unassembled WGS sequence"/>
</dbReference>
<dbReference type="EMBL" id="JAENGZ010001410">
    <property type="protein sequence ID" value="KAG6948256.1"/>
    <property type="molecule type" value="Genomic_DNA"/>
</dbReference>
<gene>
    <name evidence="2" type="ORF">JG687_00015594</name>
</gene>
<feature type="non-terminal residue" evidence="2">
    <location>
        <position position="1"/>
    </location>
</feature>